<dbReference type="GO" id="GO:0005737">
    <property type="term" value="C:cytoplasm"/>
    <property type="evidence" value="ECO:0007669"/>
    <property type="project" value="UniProtKB-SubCell"/>
</dbReference>
<dbReference type="PANTHER" id="PTHR45526:SF1">
    <property type="entry name" value="TRANSCRIPTIONAL REGULATORY PROTEIN DCUR-RELATED"/>
    <property type="match status" value="1"/>
</dbReference>
<keyword evidence="4 10" id="KW-0902">Two-component regulatory system</keyword>
<comment type="function">
    <text evidence="9">May play the central regulatory role in sporulation. It may be an element of the effector pathway responsible for the activation of sporulation genes in response to nutritional stress. Spo0A may act in concert with spo0H (a sigma factor) to control the expression of some genes that are critical to the sporulation process.</text>
</comment>
<evidence type="ECO:0000313" key="13">
    <source>
        <dbReference type="EMBL" id="MBX7291403.1"/>
    </source>
</evidence>
<evidence type="ECO:0000256" key="2">
    <source>
        <dbReference type="ARBA" id="ARBA00022490"/>
    </source>
</evidence>
<dbReference type="KEGG" id="cchv:BTM20_02010"/>
<protein>
    <recommendedName>
        <fullName evidence="10">Transcriptional regulatory protein</fullName>
    </recommendedName>
</protein>
<dbReference type="EMBL" id="JAIFTX010000023">
    <property type="protein sequence ID" value="MBX7291403.1"/>
    <property type="molecule type" value="Genomic_DNA"/>
</dbReference>
<evidence type="ECO:0000256" key="4">
    <source>
        <dbReference type="ARBA" id="ARBA00023012"/>
    </source>
</evidence>
<keyword evidence="3 11" id="KW-0597">Phosphoprotein</keyword>
<dbReference type="InterPro" id="IPR024187">
    <property type="entry name" value="Sig_transdc_resp-reg_cit/mal"/>
</dbReference>
<proteinExistence type="predicted"/>
<dbReference type="PIRSF" id="PIRSF006171">
    <property type="entry name" value="RR_citrat_malat"/>
    <property type="match status" value="1"/>
</dbReference>
<keyword evidence="6 10" id="KW-0238">DNA-binding</keyword>
<sequence>MKKVMIIEDDPMVALINRKYIESIKGFSVEDIVSEKEEAIKILKSKQIDLVLLDVYLPKESGIDILKAIRGEGLLVDVIMITATNKVEKIKCAFAYGVVDYLIKPFEFDRFQEAINKFLAKDNLLKESSKIKQKQIDNLSKTEINLDLPKGLNEKTLKKLTDFLEDNIGTIWTIREIAGEIGISNVTIKKYMEYLEEVGKVSSTITYGNIGRPEYKYEYIKNMV</sequence>
<dbReference type="PROSITE" id="PS50110">
    <property type="entry name" value="RESPONSE_REGULATORY"/>
    <property type="match status" value="1"/>
</dbReference>
<dbReference type="PANTHER" id="PTHR45526">
    <property type="entry name" value="TRANSCRIPTIONAL REGULATORY PROTEIN DPIA"/>
    <property type="match status" value="1"/>
</dbReference>
<evidence type="ECO:0000256" key="5">
    <source>
        <dbReference type="ARBA" id="ARBA00023015"/>
    </source>
</evidence>
<keyword evidence="5 10" id="KW-0805">Transcription regulation</keyword>
<keyword evidence="7 10" id="KW-0010">Activator</keyword>
<dbReference type="InterPro" id="IPR001789">
    <property type="entry name" value="Sig_transdc_resp-reg_receiver"/>
</dbReference>
<evidence type="ECO:0000256" key="1">
    <source>
        <dbReference type="ARBA" id="ARBA00004496"/>
    </source>
</evidence>
<keyword evidence="2 10" id="KW-0963">Cytoplasm</keyword>
<dbReference type="GO" id="GO:0000160">
    <property type="term" value="P:phosphorelay signal transduction system"/>
    <property type="evidence" value="ECO:0007669"/>
    <property type="project" value="UniProtKB-KW"/>
</dbReference>
<evidence type="ECO:0000256" key="7">
    <source>
        <dbReference type="ARBA" id="ARBA00023159"/>
    </source>
</evidence>
<feature type="domain" description="Response regulatory" evidence="12">
    <location>
        <begin position="3"/>
        <end position="119"/>
    </location>
</feature>
<dbReference type="InterPro" id="IPR036390">
    <property type="entry name" value="WH_DNA-bd_sf"/>
</dbReference>
<dbReference type="CDD" id="cd19925">
    <property type="entry name" value="REC_citrate_TCS"/>
    <property type="match status" value="1"/>
</dbReference>
<evidence type="ECO:0000256" key="3">
    <source>
        <dbReference type="ARBA" id="ARBA00022553"/>
    </source>
</evidence>
<evidence type="ECO:0000256" key="9">
    <source>
        <dbReference type="ARBA" id="ARBA00024867"/>
    </source>
</evidence>
<evidence type="ECO:0000256" key="10">
    <source>
        <dbReference type="PIRNR" id="PIRNR006171"/>
    </source>
</evidence>
<dbReference type="SMART" id="SM00448">
    <property type="entry name" value="REC"/>
    <property type="match status" value="1"/>
</dbReference>
<dbReference type="GeneID" id="66300623"/>
<dbReference type="SUPFAM" id="SSF46785">
    <property type="entry name" value="Winged helix' DNA-binding domain"/>
    <property type="match status" value="1"/>
</dbReference>
<dbReference type="SUPFAM" id="SSF52172">
    <property type="entry name" value="CheY-like"/>
    <property type="match status" value="1"/>
</dbReference>
<evidence type="ECO:0000259" key="12">
    <source>
        <dbReference type="PROSITE" id="PS50110"/>
    </source>
</evidence>
<dbReference type="AlphaFoldDB" id="A0ABD4RJD0"/>
<dbReference type="InterPro" id="IPR011006">
    <property type="entry name" value="CheY-like_superfamily"/>
</dbReference>
<evidence type="ECO:0000313" key="14">
    <source>
        <dbReference type="Proteomes" id="UP000775179"/>
    </source>
</evidence>
<dbReference type="Gene3D" id="3.40.50.2300">
    <property type="match status" value="1"/>
</dbReference>
<evidence type="ECO:0000256" key="8">
    <source>
        <dbReference type="ARBA" id="ARBA00023163"/>
    </source>
</evidence>
<comment type="caution">
    <text evidence="13">The sequence shown here is derived from an EMBL/GenBank/DDBJ whole genome shotgun (WGS) entry which is preliminary data.</text>
</comment>
<dbReference type="Pfam" id="PF00072">
    <property type="entry name" value="Response_reg"/>
    <property type="match status" value="1"/>
</dbReference>
<comment type="subcellular location">
    <subcellularLocation>
        <location evidence="1 10">Cytoplasm</location>
    </subcellularLocation>
</comment>
<dbReference type="RefSeq" id="WP_096145452.1">
    <property type="nucleotide sequence ID" value="NZ_CP018624.1"/>
</dbReference>
<evidence type="ECO:0000256" key="6">
    <source>
        <dbReference type="ARBA" id="ARBA00023125"/>
    </source>
</evidence>
<dbReference type="InterPro" id="IPR051271">
    <property type="entry name" value="2C-system_Tx_regulators"/>
</dbReference>
<keyword evidence="8 10" id="KW-0804">Transcription</keyword>
<dbReference type="Proteomes" id="UP000775179">
    <property type="component" value="Unassembled WGS sequence"/>
</dbReference>
<name>A0ABD4RJD0_9CLOT</name>
<dbReference type="GO" id="GO:0003677">
    <property type="term" value="F:DNA binding"/>
    <property type="evidence" value="ECO:0007669"/>
    <property type="project" value="UniProtKB-KW"/>
</dbReference>
<accession>A0ABD4RJD0</accession>
<evidence type="ECO:0000256" key="11">
    <source>
        <dbReference type="PROSITE-ProRule" id="PRU00169"/>
    </source>
</evidence>
<reference evidence="13 14" key="1">
    <citation type="submission" date="2021-08" db="EMBL/GenBank/DDBJ databases">
        <title>Genome sequence analysis of Clostridium chauvoei strains of European origin and evaluation of typing options for outbreak investigations.</title>
        <authorList>
            <person name="Abdel-Glil M."/>
            <person name="Thomas P."/>
            <person name="Seyboldt C."/>
        </authorList>
    </citation>
    <scope>NUCLEOTIDE SEQUENCE [LARGE SCALE GENOMIC DNA]</scope>
    <source>
        <strain evidence="13 14">S0260-09</strain>
    </source>
</reference>
<gene>
    <name evidence="13" type="ORF">K4H94_10320</name>
</gene>
<organism evidence="13 14">
    <name type="scientific">Clostridium chauvoei</name>
    <dbReference type="NCBI Taxonomy" id="46867"/>
    <lineage>
        <taxon>Bacteria</taxon>
        <taxon>Bacillati</taxon>
        <taxon>Bacillota</taxon>
        <taxon>Clostridia</taxon>
        <taxon>Eubacteriales</taxon>
        <taxon>Clostridiaceae</taxon>
        <taxon>Clostridium</taxon>
    </lineage>
</organism>
<feature type="modified residue" description="4-aspartylphosphate" evidence="11">
    <location>
        <position position="54"/>
    </location>
</feature>